<dbReference type="EMBL" id="SUTG01000085">
    <property type="protein sequence ID" value="MBE6513380.1"/>
    <property type="molecule type" value="Genomic_DNA"/>
</dbReference>
<proteinExistence type="predicted"/>
<evidence type="ECO:0000313" key="2">
    <source>
        <dbReference type="Proteomes" id="UP000732619"/>
    </source>
</evidence>
<evidence type="ECO:0000313" key="1">
    <source>
        <dbReference type="EMBL" id="MBE6513380.1"/>
    </source>
</evidence>
<sequence>MLYCWSYRYILMKELSQVEKSDIRIKQDRLRALLNIDSLLEVSPSEDCVDRDCIVDFTSHEKNSLVLDIINSLNIQDYDTSFYEENGGKGYKVDCTVEESLNHLKRHNDYPIMEALYDELVIILANYDIEDVMGYEIVSKYLKMISVTQMCYTDLALEDCKKIC</sequence>
<organism evidence="1 2">
    <name type="scientific">Methanobrevibacter olleyae</name>
    <dbReference type="NCBI Taxonomy" id="294671"/>
    <lineage>
        <taxon>Archaea</taxon>
        <taxon>Methanobacteriati</taxon>
        <taxon>Methanobacteriota</taxon>
        <taxon>Methanomada group</taxon>
        <taxon>Methanobacteria</taxon>
        <taxon>Methanobacteriales</taxon>
        <taxon>Methanobacteriaceae</taxon>
        <taxon>Methanobrevibacter</taxon>
    </lineage>
</organism>
<gene>
    <name evidence="1" type="ORF">E7Z75_09640</name>
</gene>
<protein>
    <submittedName>
        <fullName evidence="1">Uncharacterized protein</fullName>
    </submittedName>
</protein>
<dbReference type="AlphaFoldDB" id="A0A8T3VTM0"/>
<comment type="caution">
    <text evidence="1">The sequence shown here is derived from an EMBL/GenBank/DDBJ whole genome shotgun (WGS) entry which is preliminary data.</text>
</comment>
<dbReference type="Proteomes" id="UP000732619">
    <property type="component" value="Unassembled WGS sequence"/>
</dbReference>
<accession>A0A8T3VTM0</accession>
<name>A0A8T3VTM0_METOL</name>
<reference evidence="1" key="1">
    <citation type="submission" date="2019-04" db="EMBL/GenBank/DDBJ databases">
        <title>Evolution of Biomass-Degrading Anaerobic Consortia Revealed by Metagenomics.</title>
        <authorList>
            <person name="Peng X."/>
        </authorList>
    </citation>
    <scope>NUCLEOTIDE SEQUENCE</scope>
    <source>
        <strain evidence="1">SIG14</strain>
    </source>
</reference>